<organism evidence="2 3">
    <name type="scientific">Pontiella sulfatireligans</name>
    <dbReference type="NCBI Taxonomy" id="2750658"/>
    <lineage>
        <taxon>Bacteria</taxon>
        <taxon>Pseudomonadati</taxon>
        <taxon>Kiritimatiellota</taxon>
        <taxon>Kiritimatiellia</taxon>
        <taxon>Kiritimatiellales</taxon>
        <taxon>Pontiellaceae</taxon>
        <taxon>Pontiella</taxon>
    </lineage>
</organism>
<dbReference type="EMBL" id="CAAHFH010000001">
    <property type="protein sequence ID" value="VGO20494.1"/>
    <property type="molecule type" value="Genomic_DNA"/>
</dbReference>
<dbReference type="RefSeq" id="WP_136061901.1">
    <property type="nucleotide sequence ID" value="NZ_CAAHFH010000001.1"/>
</dbReference>
<proteinExistence type="predicted"/>
<feature type="domain" description="Xylose isomerase-like TIM barrel" evidence="1">
    <location>
        <begin position="77"/>
        <end position="259"/>
    </location>
</feature>
<reference evidence="2 3" key="1">
    <citation type="submission" date="2019-04" db="EMBL/GenBank/DDBJ databases">
        <authorList>
            <person name="Van Vliet M D."/>
        </authorList>
    </citation>
    <scope>NUCLEOTIDE SEQUENCE [LARGE SCALE GENOMIC DNA]</scope>
    <source>
        <strain evidence="2 3">F21</strain>
    </source>
</reference>
<dbReference type="PANTHER" id="PTHR12110">
    <property type="entry name" value="HYDROXYPYRUVATE ISOMERASE"/>
    <property type="match status" value="1"/>
</dbReference>
<evidence type="ECO:0000313" key="2">
    <source>
        <dbReference type="EMBL" id="VGO20494.1"/>
    </source>
</evidence>
<dbReference type="AlphaFoldDB" id="A0A6C2UMF4"/>
<accession>A0A6C2UMF4</accession>
<dbReference type="Proteomes" id="UP000346198">
    <property type="component" value="Unassembled WGS sequence"/>
</dbReference>
<gene>
    <name evidence="2" type="ORF">SCARR_02557</name>
</gene>
<name>A0A6C2UMF4_9BACT</name>
<dbReference type="InterPro" id="IPR050312">
    <property type="entry name" value="IolE/XylAMocC-like"/>
</dbReference>
<dbReference type="Gene3D" id="3.20.20.150">
    <property type="entry name" value="Divalent-metal-dependent TIM barrel enzymes"/>
    <property type="match status" value="1"/>
</dbReference>
<keyword evidence="3" id="KW-1185">Reference proteome</keyword>
<dbReference type="Pfam" id="PF01261">
    <property type="entry name" value="AP_endonuc_2"/>
    <property type="match status" value="1"/>
</dbReference>
<evidence type="ECO:0000259" key="1">
    <source>
        <dbReference type="Pfam" id="PF01261"/>
    </source>
</evidence>
<sequence length="263" mass="28673">MKHPLGICSWSLLNNPFDISRTLGKTELTLLHLELVAAPLLREAIAENSWKVSATMLAFPQEDYSSLGSIRETGGIVPDDCWTVNRALTLDAIEKTAEMGVAFLTFHAGFIDHKDAEGYQLFCARMSELADAAQARGVMLLLETGQETATDLRVCLEDLNHPALGVNFDPANMILYGKGDPIEAVRVLAPWIKHVHIKDAVKTAAPGEWGAEVPWGDGEVGCDTFIQTLEEIGYTGALAIEREAGDARMADIQLAAERLRGEQ</sequence>
<dbReference type="SUPFAM" id="SSF51658">
    <property type="entry name" value="Xylose isomerase-like"/>
    <property type="match status" value="1"/>
</dbReference>
<dbReference type="InterPro" id="IPR013022">
    <property type="entry name" value="Xyl_isomerase-like_TIM-brl"/>
</dbReference>
<dbReference type="InterPro" id="IPR036237">
    <property type="entry name" value="Xyl_isomerase-like_sf"/>
</dbReference>
<protein>
    <recommendedName>
        <fullName evidence="1">Xylose isomerase-like TIM barrel domain-containing protein</fullName>
    </recommendedName>
</protein>
<evidence type="ECO:0000313" key="3">
    <source>
        <dbReference type="Proteomes" id="UP000346198"/>
    </source>
</evidence>